<keyword evidence="2" id="KW-0489">Methyltransferase</keyword>
<evidence type="ECO:0000313" key="2">
    <source>
        <dbReference type="EMBL" id="MBK1840131.1"/>
    </source>
</evidence>
<feature type="domain" description="Methyltransferase FkbM" evidence="1">
    <location>
        <begin position="216"/>
        <end position="358"/>
    </location>
</feature>
<protein>
    <submittedName>
        <fullName evidence="2">FkbM family methyltransferase</fullName>
    </submittedName>
</protein>
<dbReference type="GO" id="GO:0032259">
    <property type="term" value="P:methylation"/>
    <property type="evidence" value="ECO:0007669"/>
    <property type="project" value="UniProtKB-KW"/>
</dbReference>
<dbReference type="Proteomes" id="UP000652760">
    <property type="component" value="Unassembled WGS sequence"/>
</dbReference>
<evidence type="ECO:0000259" key="1">
    <source>
        <dbReference type="Pfam" id="PF05050"/>
    </source>
</evidence>
<keyword evidence="2" id="KW-0808">Transferase</keyword>
<dbReference type="InterPro" id="IPR052514">
    <property type="entry name" value="SAM-dependent_MTase"/>
</dbReference>
<organism evidence="2 3">
    <name type="scientific">Azospirillum endophyticum</name>
    <dbReference type="NCBI Taxonomy" id="2800326"/>
    <lineage>
        <taxon>Bacteria</taxon>
        <taxon>Pseudomonadati</taxon>
        <taxon>Pseudomonadota</taxon>
        <taxon>Alphaproteobacteria</taxon>
        <taxon>Rhodospirillales</taxon>
        <taxon>Azospirillaceae</taxon>
        <taxon>Azospirillum</taxon>
    </lineage>
</organism>
<dbReference type="NCBIfam" id="TIGR01444">
    <property type="entry name" value="fkbM_fam"/>
    <property type="match status" value="1"/>
</dbReference>
<dbReference type="GO" id="GO:0008168">
    <property type="term" value="F:methyltransferase activity"/>
    <property type="evidence" value="ECO:0007669"/>
    <property type="project" value="UniProtKB-KW"/>
</dbReference>
<name>A0ABS1F9P9_9PROT</name>
<dbReference type="SUPFAM" id="SSF48452">
    <property type="entry name" value="TPR-like"/>
    <property type="match status" value="1"/>
</dbReference>
<reference evidence="3" key="1">
    <citation type="submission" date="2021-01" db="EMBL/GenBank/DDBJ databases">
        <title>Genome public.</title>
        <authorList>
            <person name="Liu C."/>
            <person name="Sun Q."/>
        </authorList>
    </citation>
    <scope>NUCLEOTIDE SEQUENCE [LARGE SCALE GENOMIC DNA]</scope>
    <source>
        <strain evidence="3">YIM B02556</strain>
    </source>
</reference>
<proteinExistence type="predicted"/>
<dbReference type="PANTHER" id="PTHR34203:SF15">
    <property type="entry name" value="SLL1173 PROTEIN"/>
    <property type="match status" value="1"/>
</dbReference>
<accession>A0ABS1F9P9</accession>
<sequence>MNNIEMALSSMRSGDLGAAEKYLKEDLREKGENADAFSLLAVVAHQGGNLSTAITYTMKALLLDEGHRISRANIKKLVQYHKDECLKVARQFRAEERISDAMYIFRLVAEYFPESLNAQVSIGDWGNDNAGFISHFPYSPRASFSIKPSSGLRQPFTYRGGDTFHVETASGIFPVKFNDKNKQFSSVTETDPHKFYEPEILTLIDEFLPEDGTMYDIGANWGHISIFAATRPGFSGSVFAFEPDAETYQDLSSVVQQAGLQSKIHCLRVAASDRAGEASIYRANNNHSGLTRLTSEGNSLIAGVEWMKSGSCTTCRVDDVHGTGRVDLIKIDAEDHELEVLSGATRTIERDQPFVIMENWISVDKSETTIAPLKLLSSYGYVPFVPVWSGLDRRTGGIYYSLLRSRVKDPDAAFHLFSIDENTRFSLWPAVNIFAAHRSRISDVAVKAFS</sequence>
<comment type="caution">
    <text evidence="2">The sequence shown here is derived from an EMBL/GenBank/DDBJ whole genome shotgun (WGS) entry which is preliminary data.</text>
</comment>
<dbReference type="SUPFAM" id="SSF53335">
    <property type="entry name" value="S-adenosyl-L-methionine-dependent methyltransferases"/>
    <property type="match status" value="1"/>
</dbReference>
<dbReference type="Gene3D" id="1.25.40.10">
    <property type="entry name" value="Tetratricopeptide repeat domain"/>
    <property type="match status" value="1"/>
</dbReference>
<dbReference type="Pfam" id="PF05050">
    <property type="entry name" value="Methyltransf_21"/>
    <property type="match status" value="1"/>
</dbReference>
<evidence type="ECO:0000313" key="3">
    <source>
        <dbReference type="Proteomes" id="UP000652760"/>
    </source>
</evidence>
<keyword evidence="3" id="KW-1185">Reference proteome</keyword>
<gene>
    <name evidence="2" type="ORF">JHL17_22245</name>
</gene>
<dbReference type="InterPro" id="IPR006342">
    <property type="entry name" value="FkbM_mtfrase"/>
</dbReference>
<dbReference type="RefSeq" id="WP_200196496.1">
    <property type="nucleotide sequence ID" value="NZ_JAENHM010000060.1"/>
</dbReference>
<dbReference type="PANTHER" id="PTHR34203">
    <property type="entry name" value="METHYLTRANSFERASE, FKBM FAMILY PROTEIN"/>
    <property type="match status" value="1"/>
</dbReference>
<dbReference type="Gene3D" id="3.40.50.150">
    <property type="entry name" value="Vaccinia Virus protein VP39"/>
    <property type="match status" value="1"/>
</dbReference>
<dbReference type="InterPro" id="IPR029063">
    <property type="entry name" value="SAM-dependent_MTases_sf"/>
</dbReference>
<dbReference type="InterPro" id="IPR011990">
    <property type="entry name" value="TPR-like_helical_dom_sf"/>
</dbReference>
<dbReference type="EMBL" id="JAENHM010000060">
    <property type="protein sequence ID" value="MBK1840131.1"/>
    <property type="molecule type" value="Genomic_DNA"/>
</dbReference>